<keyword evidence="1" id="KW-0479">Metal-binding</keyword>
<comment type="caution">
    <text evidence="4">The sequence shown here is derived from an EMBL/GenBank/DDBJ whole genome shotgun (WGS) entry which is preliminary data.</text>
</comment>
<accession>A0A9X7P7M0</accession>
<dbReference type="Pfam" id="PF08797">
    <property type="entry name" value="HIRAN"/>
    <property type="match status" value="1"/>
</dbReference>
<dbReference type="GO" id="GO:0003676">
    <property type="term" value="F:nucleic acid binding"/>
    <property type="evidence" value="ECO:0007669"/>
    <property type="project" value="InterPro"/>
</dbReference>
<dbReference type="GO" id="GO:0008270">
    <property type="term" value="F:zinc ion binding"/>
    <property type="evidence" value="ECO:0007669"/>
    <property type="project" value="InterPro"/>
</dbReference>
<dbReference type="GO" id="GO:0016818">
    <property type="term" value="F:hydrolase activity, acting on acid anhydrides, in phosphorus-containing anhydrides"/>
    <property type="evidence" value="ECO:0007669"/>
    <property type="project" value="InterPro"/>
</dbReference>
<protein>
    <submittedName>
        <fullName evidence="4">HIRAN domain protein</fullName>
    </submittedName>
</protein>
<evidence type="ECO:0000256" key="1">
    <source>
        <dbReference type="ARBA" id="ARBA00022723"/>
    </source>
</evidence>
<evidence type="ECO:0000313" key="4">
    <source>
        <dbReference type="EMBL" id="PRR77629.1"/>
    </source>
</evidence>
<dbReference type="AlphaFoldDB" id="A0A9X7P7M0"/>
<feature type="domain" description="HIRAN" evidence="3">
    <location>
        <begin position="109"/>
        <end position="209"/>
    </location>
</feature>
<proteinExistence type="predicted"/>
<dbReference type="EMBL" id="PVXL01000006">
    <property type="protein sequence ID" value="PRR77629.1"/>
    <property type="molecule type" value="Genomic_DNA"/>
</dbReference>
<evidence type="ECO:0000259" key="3">
    <source>
        <dbReference type="SMART" id="SM00910"/>
    </source>
</evidence>
<keyword evidence="5" id="KW-1185">Reference proteome</keyword>
<dbReference type="Gene3D" id="3.30.70.2330">
    <property type="match status" value="1"/>
</dbReference>
<dbReference type="RefSeq" id="WP_054937584.1">
    <property type="nucleotide sequence ID" value="NZ_PVXL01000006.1"/>
</dbReference>
<reference evidence="4 5" key="1">
    <citation type="submission" date="2018-03" db="EMBL/GenBank/DDBJ databases">
        <title>Genome sequence of Moorella stamsii DSM 26217.</title>
        <authorList>
            <person name="Poehlein A."/>
            <person name="Daniel R."/>
        </authorList>
    </citation>
    <scope>NUCLEOTIDE SEQUENCE [LARGE SCALE GENOMIC DNA]</scope>
    <source>
        <strain evidence="5">DSM 26217</strain>
    </source>
</reference>
<organism evidence="4 5">
    <name type="scientific">Neomoorella stamsii</name>
    <dbReference type="NCBI Taxonomy" id="1266720"/>
    <lineage>
        <taxon>Bacteria</taxon>
        <taxon>Bacillati</taxon>
        <taxon>Bacillota</taxon>
        <taxon>Clostridia</taxon>
        <taxon>Neomoorellales</taxon>
        <taxon>Neomoorellaceae</taxon>
        <taxon>Neomoorella</taxon>
    </lineage>
</organism>
<evidence type="ECO:0000256" key="2">
    <source>
        <dbReference type="ARBA" id="ARBA00022801"/>
    </source>
</evidence>
<gene>
    <name evidence="4" type="ORF">MOST_01260</name>
</gene>
<dbReference type="SMART" id="SM00910">
    <property type="entry name" value="HIRAN"/>
    <property type="match status" value="1"/>
</dbReference>
<evidence type="ECO:0000313" key="5">
    <source>
        <dbReference type="Proteomes" id="UP000239430"/>
    </source>
</evidence>
<dbReference type="Proteomes" id="UP000239430">
    <property type="component" value="Unassembled WGS sequence"/>
</dbReference>
<sequence length="221" mass="24357">MLKLLKIVAGLGYLDRWPGDGSDLMVLLQGIYHLRQGALWAGIHHLEHVAFWHPAAVELLTELVSRDLLMNTAAELYHNSFRLEGKLLFALGSILGPAGLEVQQYFATAGRFITRVVGLRYGERLQEVDKLQGGMPVFLALEPGNKHDPHAVAVLSPWGAQLGYLRSGLAAILTARYAAGEVFSARVVTVLDAGHDANERLYIEVWREEARVKAIFVIAPV</sequence>
<keyword evidence="2" id="KW-0378">Hydrolase</keyword>
<dbReference type="InterPro" id="IPR014905">
    <property type="entry name" value="HIRAN"/>
</dbReference>
<name>A0A9X7P7M0_9FIRM</name>